<dbReference type="EMBL" id="JAMZMM010000010">
    <property type="protein sequence ID" value="MCP2727264.1"/>
    <property type="molecule type" value="Genomic_DNA"/>
</dbReference>
<feature type="transmembrane region" description="Helical" evidence="1">
    <location>
        <begin position="36"/>
        <end position="56"/>
    </location>
</feature>
<protein>
    <submittedName>
        <fullName evidence="2">AbrB family transcriptional regulator</fullName>
    </submittedName>
</protein>
<keyword evidence="1" id="KW-0812">Transmembrane</keyword>
<dbReference type="RefSeq" id="WP_254010080.1">
    <property type="nucleotide sequence ID" value="NZ_JAMZMM010000010.1"/>
</dbReference>
<keyword evidence="3" id="KW-1185">Reference proteome</keyword>
<dbReference type="Proteomes" id="UP001204953">
    <property type="component" value="Unassembled WGS sequence"/>
</dbReference>
<dbReference type="InterPro" id="IPR017516">
    <property type="entry name" value="AbrB_dup"/>
</dbReference>
<proteinExistence type="predicted"/>
<dbReference type="AlphaFoldDB" id="A0AAE3GMS6"/>
<organism evidence="2 3">
    <name type="scientific">Limnofasciculus baicalensis BBK-W-15</name>
    <dbReference type="NCBI Taxonomy" id="2699891"/>
    <lineage>
        <taxon>Bacteria</taxon>
        <taxon>Bacillati</taxon>
        <taxon>Cyanobacteriota</taxon>
        <taxon>Cyanophyceae</taxon>
        <taxon>Coleofasciculales</taxon>
        <taxon>Coleofasciculaceae</taxon>
        <taxon>Limnofasciculus</taxon>
        <taxon>Limnofasciculus baicalensis</taxon>
    </lineage>
</organism>
<comment type="caution">
    <text evidence="2">The sequence shown here is derived from an EMBL/GenBank/DDBJ whole genome shotgun (WGS) entry which is preliminary data.</text>
</comment>
<evidence type="ECO:0000313" key="2">
    <source>
        <dbReference type="EMBL" id="MCP2727264.1"/>
    </source>
</evidence>
<gene>
    <name evidence="2" type="ORF">NJ959_02095</name>
</gene>
<keyword evidence="1" id="KW-1133">Transmembrane helix</keyword>
<feature type="transmembrane region" description="Helical" evidence="1">
    <location>
        <begin position="12"/>
        <end position="30"/>
    </location>
</feature>
<dbReference type="NCBIfam" id="TIGR03082">
    <property type="entry name" value="Gneg_AbrB_dup"/>
    <property type="match status" value="1"/>
</dbReference>
<sequence>MGNWVGRKLNLPLSVFLGPFIVGLIAVWLLPYPLKMPPSIFSVGLLFVGVSIGLKFDWKTVYKLRKAVLIEIVLVMVLILVCLGVGYEFHILTQVDSLTAVLGSTPGAISAIIASAIQLGGDSGLVLTMQMSRMLVILLITPWMASFFKKSTQ</sequence>
<feature type="transmembrane region" description="Helical" evidence="1">
    <location>
        <begin position="68"/>
        <end position="87"/>
    </location>
</feature>
<dbReference type="InterPro" id="IPR007820">
    <property type="entry name" value="AbrB_fam"/>
</dbReference>
<dbReference type="GO" id="GO:0016020">
    <property type="term" value="C:membrane"/>
    <property type="evidence" value="ECO:0007669"/>
    <property type="project" value="InterPro"/>
</dbReference>
<dbReference type="Pfam" id="PF05145">
    <property type="entry name" value="AbrB"/>
    <property type="match status" value="1"/>
</dbReference>
<keyword evidence="1" id="KW-0472">Membrane</keyword>
<evidence type="ECO:0000256" key="1">
    <source>
        <dbReference type="SAM" id="Phobius"/>
    </source>
</evidence>
<evidence type="ECO:0000313" key="3">
    <source>
        <dbReference type="Proteomes" id="UP001204953"/>
    </source>
</evidence>
<dbReference type="GO" id="GO:0010468">
    <property type="term" value="P:regulation of gene expression"/>
    <property type="evidence" value="ECO:0007669"/>
    <property type="project" value="InterPro"/>
</dbReference>
<dbReference type="PANTHER" id="PTHR38457:SF1">
    <property type="entry name" value="REGULATOR ABRB-RELATED"/>
    <property type="match status" value="1"/>
</dbReference>
<accession>A0AAE3GMS6</accession>
<feature type="transmembrane region" description="Helical" evidence="1">
    <location>
        <begin position="131"/>
        <end position="148"/>
    </location>
</feature>
<name>A0AAE3GMS6_9CYAN</name>
<dbReference type="PANTHER" id="PTHR38457">
    <property type="entry name" value="REGULATOR ABRB-RELATED"/>
    <property type="match status" value="1"/>
</dbReference>
<reference evidence="2" key="1">
    <citation type="submission" date="2022-06" db="EMBL/GenBank/DDBJ databases">
        <title>New cyanobacteria of genus Symplocastrum in benthos of Lake Baikal.</title>
        <authorList>
            <person name="Sorokovikova E."/>
            <person name="Tikhonova I."/>
            <person name="Krasnopeev A."/>
            <person name="Evseev P."/>
            <person name="Gladkikh A."/>
            <person name="Belykh O."/>
        </authorList>
    </citation>
    <scope>NUCLEOTIDE SEQUENCE</scope>
    <source>
        <strain evidence="2">BBK-W-15</strain>
    </source>
</reference>